<gene>
    <name evidence="1" type="ORF">OESDEN_18364</name>
</gene>
<dbReference type="Proteomes" id="UP000053660">
    <property type="component" value="Unassembled WGS sequence"/>
</dbReference>
<reference evidence="1 2" key="1">
    <citation type="submission" date="2014-03" db="EMBL/GenBank/DDBJ databases">
        <title>Draft genome of the hookworm Oesophagostomum dentatum.</title>
        <authorList>
            <person name="Mitreva M."/>
        </authorList>
    </citation>
    <scope>NUCLEOTIDE SEQUENCE [LARGE SCALE GENOMIC DNA]</scope>
    <source>
        <strain evidence="1 2">OD-Hann</strain>
    </source>
</reference>
<protein>
    <submittedName>
        <fullName evidence="1">Uncharacterized protein</fullName>
    </submittedName>
</protein>
<keyword evidence="2" id="KW-1185">Reference proteome</keyword>
<name>A0A0B1SDH1_OESDE</name>
<sequence length="95" mass="10733">MEHNCRNIPSFLVMFPIPQTWISHPVLLSAPAYLMKTSKKLSSDKSVKDVHIWTLANGGPFWTVNGRRMDSGNGSLGEDNVRLTNKKLFNFVESK</sequence>
<dbReference type="EMBL" id="KN583850">
    <property type="protein sequence ID" value="KHJ81946.1"/>
    <property type="molecule type" value="Genomic_DNA"/>
</dbReference>
<evidence type="ECO:0000313" key="2">
    <source>
        <dbReference type="Proteomes" id="UP000053660"/>
    </source>
</evidence>
<proteinExistence type="predicted"/>
<organism evidence="1 2">
    <name type="scientific">Oesophagostomum dentatum</name>
    <name type="common">Nodular worm</name>
    <dbReference type="NCBI Taxonomy" id="61180"/>
    <lineage>
        <taxon>Eukaryota</taxon>
        <taxon>Metazoa</taxon>
        <taxon>Ecdysozoa</taxon>
        <taxon>Nematoda</taxon>
        <taxon>Chromadorea</taxon>
        <taxon>Rhabditida</taxon>
        <taxon>Rhabditina</taxon>
        <taxon>Rhabditomorpha</taxon>
        <taxon>Strongyloidea</taxon>
        <taxon>Strongylidae</taxon>
        <taxon>Oesophagostomum</taxon>
    </lineage>
</organism>
<evidence type="ECO:0000313" key="1">
    <source>
        <dbReference type="EMBL" id="KHJ81946.1"/>
    </source>
</evidence>
<dbReference type="AlphaFoldDB" id="A0A0B1SDH1"/>
<accession>A0A0B1SDH1</accession>